<dbReference type="AlphaFoldDB" id="A0A0B4D5B9"/>
<dbReference type="RefSeq" id="WP_039371814.1">
    <property type="nucleotide sequence ID" value="NZ_JWTA01000015.1"/>
</dbReference>
<dbReference type="STRING" id="363331.RM51_16005"/>
<dbReference type="Proteomes" id="UP000031167">
    <property type="component" value="Unassembled WGS sequence"/>
</dbReference>
<sequence length="101" mass="11786">MSENYLQKAWGDSIDNITINDIKDAINETLAMDDEHGAFWVSIIINDENVLEMNKNLEIVGIFEDNNDIHYKRKFKNIDEIISIYESFLAEDFDQVKSILK</sequence>
<proteinExistence type="predicted"/>
<evidence type="ECO:0000313" key="2">
    <source>
        <dbReference type="Proteomes" id="UP000031167"/>
    </source>
</evidence>
<keyword evidence="2" id="KW-1185">Reference proteome</keyword>
<dbReference type="OrthoDB" id="965971at2"/>
<comment type="caution">
    <text evidence="1">The sequence shown here is derived from an EMBL/GenBank/DDBJ whole genome shotgun (WGS) entry which is preliminary data.</text>
</comment>
<organism evidence="1 2">
    <name type="scientific">Chryseobacterium taiwanense</name>
    <dbReference type="NCBI Taxonomy" id="363331"/>
    <lineage>
        <taxon>Bacteria</taxon>
        <taxon>Pseudomonadati</taxon>
        <taxon>Bacteroidota</taxon>
        <taxon>Flavobacteriia</taxon>
        <taxon>Flavobacteriales</taxon>
        <taxon>Weeksellaceae</taxon>
        <taxon>Chryseobacterium group</taxon>
        <taxon>Chryseobacterium</taxon>
    </lineage>
</organism>
<dbReference type="EMBL" id="JWTA01000015">
    <property type="protein sequence ID" value="KIC61871.1"/>
    <property type="molecule type" value="Genomic_DNA"/>
</dbReference>
<protein>
    <submittedName>
        <fullName evidence="1">Uncharacterized protein</fullName>
    </submittedName>
</protein>
<name>A0A0B4D5B9_9FLAO</name>
<reference evidence="1 2" key="1">
    <citation type="submission" date="2014-12" db="EMBL/GenBank/DDBJ databases">
        <title>Genome sequencing of Chryseobacterium taiwanense TPW19.</title>
        <authorList>
            <person name="Tan P.W."/>
            <person name="Chan K.-G."/>
        </authorList>
    </citation>
    <scope>NUCLEOTIDE SEQUENCE [LARGE SCALE GENOMIC DNA]</scope>
    <source>
        <strain evidence="1 2">TPW19</strain>
    </source>
</reference>
<accession>A0A0B4D5B9</accession>
<gene>
    <name evidence="1" type="ORF">RM51_16005</name>
</gene>
<evidence type="ECO:0000313" key="1">
    <source>
        <dbReference type="EMBL" id="KIC61871.1"/>
    </source>
</evidence>